<keyword evidence="6 9" id="KW-1133">Transmembrane helix</keyword>
<evidence type="ECO:0000256" key="9">
    <source>
        <dbReference type="SAM" id="Phobius"/>
    </source>
</evidence>
<keyword evidence="7 9" id="KW-0472">Membrane</keyword>
<feature type="transmembrane region" description="Helical" evidence="9">
    <location>
        <begin position="162"/>
        <end position="188"/>
    </location>
</feature>
<evidence type="ECO:0000256" key="6">
    <source>
        <dbReference type="ARBA" id="ARBA00022989"/>
    </source>
</evidence>
<feature type="transmembrane region" description="Helical" evidence="9">
    <location>
        <begin position="252"/>
        <end position="274"/>
    </location>
</feature>
<comment type="subcellular location">
    <subcellularLocation>
        <location evidence="1">Cell membrane</location>
        <topology evidence="1">Multi-pass membrane protein</topology>
    </subcellularLocation>
</comment>
<accession>A0ABY5DVB5</accession>
<evidence type="ECO:0000256" key="4">
    <source>
        <dbReference type="ARBA" id="ARBA00022679"/>
    </source>
</evidence>
<sequence length="539" mass="55457">MPARRPVLALTALALVLRVATIDVQSYWSDEAATVLVLRHSFSGMLHAVWNGESTPPLFYVVDWLWSRLAGTGGIALRLPSAIFGTAAVPVVAALAARVAGPPRAGRAAVFGAALAAVSPLTVWYGQEARAYALLMLLAAGSTLALLRMLDAPSRGRLAAWAALAVAACWAHHFALFLVVGQGLWALWVLRGRALPAVGVVAAGAAALAPLLLHQRDAGRATFIADVPLSTRLFQIPKQVLVGYDAPAELPLTLLGVSAVLVALAGLVELVTVARRRVEAPAGSRPGEAVHFPRPGSGEMDGLQWSGRDDGSVSPPEPAVVVLSVTAVGFALPCLAALVGQDFLLTRNLLGLLPLALALVAAGAAAGAAGRDRPGRLSPPGRSHLTAGLAAIGVLTATGVTCAVAVAVHPGYQRDDFRAAVHAALAGPPLPRLVVTDAAGRLPASLYLGRGTTVVVPGQTTSVREIDVVRVAGAEPGRARSTPALPDGVVPAGFVLVADHHGETWRTRRFVAPIDVAVDPGALGILDPGHAPIVLARPR</sequence>
<name>A0ABY5DVB5_9ACTN</name>
<feature type="region of interest" description="Disordered" evidence="8">
    <location>
        <begin position="283"/>
        <end position="312"/>
    </location>
</feature>
<dbReference type="InterPro" id="IPR050297">
    <property type="entry name" value="LipidA_mod_glycosyltrf_83"/>
</dbReference>
<proteinExistence type="predicted"/>
<evidence type="ECO:0000256" key="7">
    <source>
        <dbReference type="ARBA" id="ARBA00023136"/>
    </source>
</evidence>
<organism evidence="10 11">
    <name type="scientific">Paraconexibacter antarcticus</name>
    <dbReference type="NCBI Taxonomy" id="2949664"/>
    <lineage>
        <taxon>Bacteria</taxon>
        <taxon>Bacillati</taxon>
        <taxon>Actinomycetota</taxon>
        <taxon>Thermoleophilia</taxon>
        <taxon>Solirubrobacterales</taxon>
        <taxon>Paraconexibacteraceae</taxon>
        <taxon>Paraconexibacter</taxon>
    </lineage>
</organism>
<keyword evidence="11" id="KW-1185">Reference proteome</keyword>
<dbReference type="PANTHER" id="PTHR33908:SF11">
    <property type="entry name" value="MEMBRANE PROTEIN"/>
    <property type="match status" value="1"/>
</dbReference>
<keyword evidence="5 9" id="KW-0812">Transmembrane</keyword>
<feature type="transmembrane region" description="Helical" evidence="9">
    <location>
        <begin position="75"/>
        <end position="96"/>
    </location>
</feature>
<dbReference type="Proteomes" id="UP001056035">
    <property type="component" value="Chromosome"/>
</dbReference>
<gene>
    <name evidence="10" type="ORF">NBH00_02055</name>
</gene>
<feature type="transmembrane region" description="Helical" evidence="9">
    <location>
        <begin position="194"/>
        <end position="213"/>
    </location>
</feature>
<feature type="transmembrane region" description="Helical" evidence="9">
    <location>
        <begin position="131"/>
        <end position="150"/>
    </location>
</feature>
<evidence type="ECO:0000256" key="2">
    <source>
        <dbReference type="ARBA" id="ARBA00022475"/>
    </source>
</evidence>
<keyword evidence="3 10" id="KW-0328">Glycosyltransferase</keyword>
<protein>
    <submittedName>
        <fullName evidence="10">Glycosyltransferase family 39 protein</fullName>
        <ecNumber evidence="10">2.4.-.-</ecNumber>
    </submittedName>
</protein>
<dbReference type="EMBL" id="CP098502">
    <property type="protein sequence ID" value="UTI65002.1"/>
    <property type="molecule type" value="Genomic_DNA"/>
</dbReference>
<evidence type="ECO:0000313" key="11">
    <source>
        <dbReference type="Proteomes" id="UP001056035"/>
    </source>
</evidence>
<keyword evidence="2" id="KW-1003">Cell membrane</keyword>
<feature type="transmembrane region" description="Helical" evidence="9">
    <location>
        <begin position="319"/>
        <end position="338"/>
    </location>
</feature>
<dbReference type="EC" id="2.4.-.-" evidence="10"/>
<dbReference type="RefSeq" id="WP_254571694.1">
    <property type="nucleotide sequence ID" value="NZ_CP098502.1"/>
</dbReference>
<dbReference type="GO" id="GO:0016757">
    <property type="term" value="F:glycosyltransferase activity"/>
    <property type="evidence" value="ECO:0007669"/>
    <property type="project" value="UniProtKB-KW"/>
</dbReference>
<feature type="transmembrane region" description="Helical" evidence="9">
    <location>
        <begin position="389"/>
        <end position="408"/>
    </location>
</feature>
<evidence type="ECO:0000256" key="8">
    <source>
        <dbReference type="SAM" id="MobiDB-lite"/>
    </source>
</evidence>
<keyword evidence="4 10" id="KW-0808">Transferase</keyword>
<evidence type="ECO:0000256" key="5">
    <source>
        <dbReference type="ARBA" id="ARBA00022692"/>
    </source>
</evidence>
<feature type="transmembrane region" description="Helical" evidence="9">
    <location>
        <begin position="350"/>
        <end position="369"/>
    </location>
</feature>
<feature type="transmembrane region" description="Helical" evidence="9">
    <location>
        <begin position="108"/>
        <end position="125"/>
    </location>
</feature>
<reference evidence="10 11" key="1">
    <citation type="submission" date="2022-06" db="EMBL/GenBank/DDBJ databases">
        <title>Paraconexibacter antarcticus.</title>
        <authorList>
            <person name="Kim C.S."/>
        </authorList>
    </citation>
    <scope>NUCLEOTIDE SEQUENCE [LARGE SCALE GENOMIC DNA]</scope>
    <source>
        <strain evidence="10 11">02-257</strain>
    </source>
</reference>
<evidence type="ECO:0000256" key="3">
    <source>
        <dbReference type="ARBA" id="ARBA00022676"/>
    </source>
</evidence>
<evidence type="ECO:0000256" key="1">
    <source>
        <dbReference type="ARBA" id="ARBA00004651"/>
    </source>
</evidence>
<evidence type="ECO:0000313" key="10">
    <source>
        <dbReference type="EMBL" id="UTI65002.1"/>
    </source>
</evidence>
<dbReference type="PANTHER" id="PTHR33908">
    <property type="entry name" value="MANNOSYLTRANSFERASE YKCB-RELATED"/>
    <property type="match status" value="1"/>
</dbReference>